<feature type="transmembrane region" description="Helical" evidence="7">
    <location>
        <begin position="26"/>
        <end position="44"/>
    </location>
</feature>
<evidence type="ECO:0000259" key="8">
    <source>
        <dbReference type="PROSITE" id="PS50850"/>
    </source>
</evidence>
<keyword evidence="5 7" id="KW-1133">Transmembrane helix</keyword>
<dbReference type="CDD" id="cd17319">
    <property type="entry name" value="MFS_ExuT_GudP_like"/>
    <property type="match status" value="1"/>
</dbReference>
<comment type="caution">
    <text evidence="9">The sequence shown here is derived from an EMBL/GenBank/DDBJ whole genome shotgun (WGS) entry which is preliminary data.</text>
</comment>
<dbReference type="PANTHER" id="PTHR43791">
    <property type="entry name" value="PERMEASE-RELATED"/>
    <property type="match status" value="1"/>
</dbReference>
<evidence type="ECO:0000313" key="9">
    <source>
        <dbReference type="EMBL" id="RWU21153.1"/>
    </source>
</evidence>
<evidence type="ECO:0000313" key="10">
    <source>
        <dbReference type="Proteomes" id="UP000288983"/>
    </source>
</evidence>
<feature type="transmembrane region" description="Helical" evidence="7">
    <location>
        <begin position="323"/>
        <end position="342"/>
    </location>
</feature>
<dbReference type="GO" id="GO:0016020">
    <property type="term" value="C:membrane"/>
    <property type="evidence" value="ECO:0007669"/>
    <property type="project" value="UniProtKB-SubCell"/>
</dbReference>
<organism evidence="9 10">
    <name type="scientific">Pseudomonas alkylphenolica</name>
    <dbReference type="NCBI Taxonomy" id="237609"/>
    <lineage>
        <taxon>Bacteria</taxon>
        <taxon>Pseudomonadati</taxon>
        <taxon>Pseudomonadota</taxon>
        <taxon>Gammaproteobacteria</taxon>
        <taxon>Pseudomonadales</taxon>
        <taxon>Pseudomonadaceae</taxon>
        <taxon>Pseudomonas</taxon>
    </lineage>
</organism>
<evidence type="ECO:0000256" key="1">
    <source>
        <dbReference type="ARBA" id="ARBA00004141"/>
    </source>
</evidence>
<feature type="transmembrane region" description="Helical" evidence="7">
    <location>
        <begin position="96"/>
        <end position="114"/>
    </location>
</feature>
<dbReference type="RefSeq" id="WP_128324758.1">
    <property type="nucleotide sequence ID" value="NZ_QJRG01000047.1"/>
</dbReference>
<evidence type="ECO:0000256" key="6">
    <source>
        <dbReference type="ARBA" id="ARBA00023136"/>
    </source>
</evidence>
<evidence type="ECO:0000256" key="7">
    <source>
        <dbReference type="SAM" id="Phobius"/>
    </source>
</evidence>
<evidence type="ECO:0000256" key="4">
    <source>
        <dbReference type="ARBA" id="ARBA00022797"/>
    </source>
</evidence>
<dbReference type="Gene3D" id="1.20.1250.20">
    <property type="entry name" value="MFS general substrate transporter like domains"/>
    <property type="match status" value="2"/>
</dbReference>
<feature type="transmembrane region" description="Helical" evidence="7">
    <location>
        <begin position="257"/>
        <end position="278"/>
    </location>
</feature>
<dbReference type="InterPro" id="IPR020846">
    <property type="entry name" value="MFS_dom"/>
</dbReference>
<feature type="transmembrane region" description="Helical" evidence="7">
    <location>
        <begin position="156"/>
        <end position="177"/>
    </location>
</feature>
<dbReference type="InterPro" id="IPR011701">
    <property type="entry name" value="MFS"/>
</dbReference>
<dbReference type="SUPFAM" id="SSF103473">
    <property type="entry name" value="MFS general substrate transporter"/>
    <property type="match status" value="1"/>
</dbReference>
<gene>
    <name evidence="9" type="ORF">DM813_18305</name>
</gene>
<keyword evidence="2" id="KW-0813">Transport</keyword>
<feature type="domain" description="Major facilitator superfamily (MFS) profile" evidence="8">
    <location>
        <begin position="30"/>
        <end position="438"/>
    </location>
</feature>
<dbReference type="Pfam" id="PF07690">
    <property type="entry name" value="MFS_1"/>
    <property type="match status" value="1"/>
</dbReference>
<feature type="transmembrane region" description="Helical" evidence="7">
    <location>
        <begin position="64"/>
        <end position="84"/>
    </location>
</feature>
<feature type="transmembrane region" description="Helical" evidence="7">
    <location>
        <begin position="382"/>
        <end position="405"/>
    </location>
</feature>
<reference evidence="9 10" key="1">
    <citation type="submission" date="2018-06" db="EMBL/GenBank/DDBJ databases">
        <title>Bacteria isolated from soil of Wuhan.</title>
        <authorList>
            <person name="Wei X."/>
            <person name="Chunhua H."/>
        </authorList>
    </citation>
    <scope>NUCLEOTIDE SEQUENCE [LARGE SCALE GENOMIC DNA]</scope>
    <source>
        <strain evidence="10">xwS2</strain>
    </source>
</reference>
<dbReference type="GO" id="GO:0022857">
    <property type="term" value="F:transmembrane transporter activity"/>
    <property type="evidence" value="ECO:0007669"/>
    <property type="project" value="InterPro"/>
</dbReference>
<feature type="transmembrane region" description="Helical" evidence="7">
    <location>
        <begin position="120"/>
        <end position="144"/>
    </location>
</feature>
<dbReference type="Proteomes" id="UP000288983">
    <property type="component" value="Unassembled WGS sequence"/>
</dbReference>
<evidence type="ECO:0000256" key="2">
    <source>
        <dbReference type="ARBA" id="ARBA00022448"/>
    </source>
</evidence>
<keyword evidence="3 7" id="KW-0812">Transmembrane</keyword>
<dbReference type="InterPro" id="IPR036259">
    <property type="entry name" value="MFS_trans_sf"/>
</dbReference>
<dbReference type="OrthoDB" id="9773957at2"/>
<dbReference type="EMBL" id="QJRG01000047">
    <property type="protein sequence ID" value="RWU21153.1"/>
    <property type="molecule type" value="Genomic_DNA"/>
</dbReference>
<keyword evidence="6 7" id="KW-0472">Membrane</keyword>
<dbReference type="AlphaFoldDB" id="A0A443ZQ48"/>
<accession>A0A443ZQ48</accession>
<evidence type="ECO:0000256" key="3">
    <source>
        <dbReference type="ARBA" id="ARBA00022692"/>
    </source>
</evidence>
<dbReference type="FunFam" id="1.20.1250.20:FF:000018">
    <property type="entry name" value="MFS transporter permease"/>
    <property type="match status" value="1"/>
</dbReference>
<dbReference type="PROSITE" id="PS50850">
    <property type="entry name" value="MFS"/>
    <property type="match status" value="1"/>
</dbReference>
<dbReference type="PANTHER" id="PTHR43791:SF36">
    <property type="entry name" value="TRANSPORTER, PUTATIVE (AFU_ORTHOLOGUE AFUA_6G08340)-RELATED"/>
    <property type="match status" value="1"/>
</dbReference>
<proteinExistence type="predicted"/>
<feature type="transmembrane region" description="Helical" evidence="7">
    <location>
        <begin position="189"/>
        <end position="212"/>
    </location>
</feature>
<keyword evidence="4" id="KW-0058">Aromatic hydrocarbons catabolism</keyword>
<name>A0A443ZQ48_9PSED</name>
<sequence length="438" mass="47590">MNISHQTNAFPDTFAAHEVEQTYRKIALRLMPFLIICYIVSYLDRANISYAKLQFMSDLGFSEAAYGLGAGLFFVGYVLFEVPSNLWMQRIGARRTLLRIMILWGLISSAMMFVNTPTQFYVMRFLLGAAEAGFFPGVILYLTYWFPAARRGRVTGFFMMGAATAGIIGGPVSTWIMVHMAGLQGLHGWQWLFLLEGLPAVGLGVVAFYYLCDRPEDANWLSEREKSILRGDLAAEQTSAQHGSGHGLREALCNRKLYIGMLGYFCVLVSFNAIGFWAPTIIRDVGVSDLLQVGMLSSAVFLAGAVGTYVVGYSSDLRMERRWHLLACSGVIAACFVLLPLVAHDVTLAIVLLSLAAAASYGSFVVFWTIPQTFLTSSSKASGIALITSLGGIGAFVSPTLVGWMKASTGSIYAGLTILGLITLLGAVVVLIALPARK</sequence>
<feature type="transmembrane region" description="Helical" evidence="7">
    <location>
        <begin position="348"/>
        <end position="370"/>
    </location>
</feature>
<comment type="subcellular location">
    <subcellularLocation>
        <location evidence="1">Membrane</location>
        <topology evidence="1">Multi-pass membrane protein</topology>
    </subcellularLocation>
</comment>
<evidence type="ECO:0000256" key="5">
    <source>
        <dbReference type="ARBA" id="ARBA00022989"/>
    </source>
</evidence>
<feature type="transmembrane region" description="Helical" evidence="7">
    <location>
        <begin position="290"/>
        <end position="311"/>
    </location>
</feature>
<protein>
    <submittedName>
        <fullName evidence="9">MFS transporter</fullName>
    </submittedName>
</protein>
<feature type="transmembrane region" description="Helical" evidence="7">
    <location>
        <begin position="411"/>
        <end position="434"/>
    </location>
</feature>